<dbReference type="InterPro" id="IPR003489">
    <property type="entry name" value="RHF/RaiA"/>
</dbReference>
<organism evidence="1 2">
    <name type="scientific">Formosa sediminum</name>
    <dbReference type="NCBI Taxonomy" id="2594004"/>
    <lineage>
        <taxon>Bacteria</taxon>
        <taxon>Pseudomonadati</taxon>
        <taxon>Bacteroidota</taxon>
        <taxon>Flavobacteriia</taxon>
        <taxon>Flavobacteriales</taxon>
        <taxon>Flavobacteriaceae</taxon>
        <taxon>Formosa</taxon>
    </lineage>
</organism>
<dbReference type="Proteomes" id="UP000319209">
    <property type="component" value="Chromosome"/>
</dbReference>
<dbReference type="AlphaFoldDB" id="A0A516GS93"/>
<evidence type="ECO:0000313" key="1">
    <source>
        <dbReference type="EMBL" id="QDO94378.1"/>
    </source>
</evidence>
<dbReference type="Pfam" id="PF02482">
    <property type="entry name" value="Ribosomal_S30AE"/>
    <property type="match status" value="1"/>
</dbReference>
<reference evidence="1 2" key="1">
    <citation type="submission" date="2019-07" db="EMBL/GenBank/DDBJ databases">
        <title>Genome sequencing for Formosa sp. PS13.</title>
        <authorList>
            <person name="Park S.-J."/>
        </authorList>
    </citation>
    <scope>NUCLEOTIDE SEQUENCE [LARGE SCALE GENOMIC DNA]</scope>
    <source>
        <strain evidence="1 2">PS13</strain>
    </source>
</reference>
<evidence type="ECO:0000313" key="2">
    <source>
        <dbReference type="Proteomes" id="UP000319209"/>
    </source>
</evidence>
<dbReference type="NCBIfam" id="TIGR00741">
    <property type="entry name" value="yfiA"/>
    <property type="match status" value="1"/>
</dbReference>
<dbReference type="EMBL" id="CP041637">
    <property type="protein sequence ID" value="QDO94378.1"/>
    <property type="molecule type" value="Genomic_DNA"/>
</dbReference>
<dbReference type="SUPFAM" id="SSF69754">
    <property type="entry name" value="Ribosome binding protein Y (YfiA homologue)"/>
    <property type="match status" value="1"/>
</dbReference>
<dbReference type="OrthoDB" id="9808702at2"/>
<keyword evidence="2" id="KW-1185">Reference proteome</keyword>
<gene>
    <name evidence="1" type="primary">raiA</name>
    <name evidence="1" type="ORF">FNB79_10530</name>
</gene>
<sequence>MTINIQYIHMSTSEAMNEHVTTKLNKLALKYDWIISAEVIFETIKNEKEEGKICKIELSAPGPRIFASSQERTYELAVKNTINDLDIQLKKRKHTFVNS</sequence>
<dbReference type="KEGG" id="fop:FNB79_10530"/>
<accession>A0A516GS93</accession>
<dbReference type="InterPro" id="IPR036567">
    <property type="entry name" value="RHF-like"/>
</dbReference>
<dbReference type="Gene3D" id="3.30.160.100">
    <property type="entry name" value="Ribosome hibernation promotion factor-like"/>
    <property type="match status" value="1"/>
</dbReference>
<protein>
    <submittedName>
        <fullName evidence="1">Ribosome-associated translation inhibitor RaiA</fullName>
    </submittedName>
</protein>
<proteinExistence type="predicted"/>
<name>A0A516GS93_9FLAO</name>
<dbReference type="RefSeq" id="WP_143381263.1">
    <property type="nucleotide sequence ID" value="NZ_CP041637.1"/>
</dbReference>